<comment type="caution">
    <text evidence="2">The sequence shown here is derived from an EMBL/GenBank/DDBJ whole genome shotgun (WGS) entry which is preliminary data.</text>
</comment>
<protein>
    <submittedName>
        <fullName evidence="2">Uncharacterized protein</fullName>
    </submittedName>
</protein>
<accession>A0AAD7DXG8</accession>
<name>A0AAD7DXG8_MYCRO</name>
<gene>
    <name evidence="2" type="ORF">B0H17DRAFT_1327738</name>
</gene>
<sequence>MIASSPHAHPPHAGLSYLIVTPGRPRCYTSPKTRHEATRTNALSSNFPLANVECTAYNFELPAPPVQPALTLPIPRTQFYLRLNTRLSPLLRIARPPPPLLPGPLVLQLGTWRREKFGGWRNSVVRFLVSLSSRSNPRFQSPIFYLPSSYPAFPAAQNRDAAASARPTSKSETGLVGTGNLQQPPPNVKVPNFKWFELRED</sequence>
<proteinExistence type="predicted"/>
<reference evidence="2" key="1">
    <citation type="submission" date="2023-03" db="EMBL/GenBank/DDBJ databases">
        <title>Massive genome expansion in bonnet fungi (Mycena s.s.) driven by repeated elements and novel gene families across ecological guilds.</title>
        <authorList>
            <consortium name="Lawrence Berkeley National Laboratory"/>
            <person name="Harder C.B."/>
            <person name="Miyauchi S."/>
            <person name="Viragh M."/>
            <person name="Kuo A."/>
            <person name="Thoen E."/>
            <person name="Andreopoulos B."/>
            <person name="Lu D."/>
            <person name="Skrede I."/>
            <person name="Drula E."/>
            <person name="Henrissat B."/>
            <person name="Morin E."/>
            <person name="Kohler A."/>
            <person name="Barry K."/>
            <person name="LaButti K."/>
            <person name="Morin E."/>
            <person name="Salamov A."/>
            <person name="Lipzen A."/>
            <person name="Mereny Z."/>
            <person name="Hegedus B."/>
            <person name="Baldrian P."/>
            <person name="Stursova M."/>
            <person name="Weitz H."/>
            <person name="Taylor A."/>
            <person name="Grigoriev I.V."/>
            <person name="Nagy L.G."/>
            <person name="Martin F."/>
            <person name="Kauserud H."/>
        </authorList>
    </citation>
    <scope>NUCLEOTIDE SEQUENCE</scope>
    <source>
        <strain evidence="2">CBHHK067</strain>
    </source>
</reference>
<keyword evidence="3" id="KW-1185">Reference proteome</keyword>
<evidence type="ECO:0000313" key="2">
    <source>
        <dbReference type="EMBL" id="KAJ7701223.1"/>
    </source>
</evidence>
<dbReference type="Proteomes" id="UP001221757">
    <property type="component" value="Unassembled WGS sequence"/>
</dbReference>
<dbReference type="EMBL" id="JARKIE010000018">
    <property type="protein sequence ID" value="KAJ7701223.1"/>
    <property type="molecule type" value="Genomic_DNA"/>
</dbReference>
<evidence type="ECO:0000313" key="3">
    <source>
        <dbReference type="Proteomes" id="UP001221757"/>
    </source>
</evidence>
<dbReference type="AlphaFoldDB" id="A0AAD7DXG8"/>
<organism evidence="2 3">
    <name type="scientific">Mycena rosella</name>
    <name type="common">Pink bonnet</name>
    <name type="synonym">Agaricus rosellus</name>
    <dbReference type="NCBI Taxonomy" id="1033263"/>
    <lineage>
        <taxon>Eukaryota</taxon>
        <taxon>Fungi</taxon>
        <taxon>Dikarya</taxon>
        <taxon>Basidiomycota</taxon>
        <taxon>Agaricomycotina</taxon>
        <taxon>Agaricomycetes</taxon>
        <taxon>Agaricomycetidae</taxon>
        <taxon>Agaricales</taxon>
        <taxon>Marasmiineae</taxon>
        <taxon>Mycenaceae</taxon>
        <taxon>Mycena</taxon>
    </lineage>
</organism>
<evidence type="ECO:0000256" key="1">
    <source>
        <dbReference type="SAM" id="MobiDB-lite"/>
    </source>
</evidence>
<feature type="region of interest" description="Disordered" evidence="1">
    <location>
        <begin position="157"/>
        <end position="188"/>
    </location>
</feature>